<dbReference type="GO" id="GO:0006694">
    <property type="term" value="P:steroid biosynthetic process"/>
    <property type="evidence" value="ECO:0007669"/>
    <property type="project" value="InterPro"/>
</dbReference>
<dbReference type="Proteomes" id="UP000321408">
    <property type="component" value="Chromosome"/>
</dbReference>
<dbReference type="EMBL" id="CP042905">
    <property type="protein sequence ID" value="QEE16703.1"/>
    <property type="molecule type" value="Genomic_DNA"/>
</dbReference>
<dbReference type="Pfam" id="PF01073">
    <property type="entry name" value="3Beta_HSD"/>
    <property type="match status" value="1"/>
</dbReference>
<dbReference type="GO" id="GO:0016616">
    <property type="term" value="F:oxidoreductase activity, acting on the CH-OH group of donors, NAD or NADP as acceptor"/>
    <property type="evidence" value="ECO:0007669"/>
    <property type="project" value="InterPro"/>
</dbReference>
<evidence type="ECO:0000313" key="2">
    <source>
        <dbReference type="EMBL" id="QEE16703.1"/>
    </source>
</evidence>
<organism evidence="2 3">
    <name type="scientific">Promethearchaeum syntrophicum</name>
    <dbReference type="NCBI Taxonomy" id="2594042"/>
    <lineage>
        <taxon>Archaea</taxon>
        <taxon>Promethearchaeati</taxon>
        <taxon>Promethearchaeota</taxon>
        <taxon>Promethearchaeia</taxon>
        <taxon>Promethearchaeales</taxon>
        <taxon>Promethearchaeaceae</taxon>
        <taxon>Promethearchaeum</taxon>
    </lineage>
</organism>
<dbReference type="InterPro" id="IPR036291">
    <property type="entry name" value="NAD(P)-bd_dom_sf"/>
</dbReference>
<dbReference type="OrthoDB" id="4907at2157"/>
<dbReference type="PANTHER" id="PTHR43000">
    <property type="entry name" value="DTDP-D-GLUCOSE 4,6-DEHYDRATASE-RELATED"/>
    <property type="match status" value="1"/>
</dbReference>
<gene>
    <name evidence="2" type="ORF">DSAG12_02533</name>
</gene>
<dbReference type="SUPFAM" id="SSF51735">
    <property type="entry name" value="NAD(P)-binding Rossmann-fold domains"/>
    <property type="match status" value="1"/>
</dbReference>
<name>A0A5B9DD77_9ARCH</name>
<reference evidence="2 3" key="1">
    <citation type="journal article" date="2020" name="Nature">
        <title>Isolation of an archaeon at the prokaryote-eukaryote interface.</title>
        <authorList>
            <person name="Imachi H."/>
            <person name="Nobu M.K."/>
            <person name="Nakahara N."/>
            <person name="Morono Y."/>
            <person name="Ogawara M."/>
            <person name="Takaki Y."/>
            <person name="Takano Y."/>
            <person name="Uematsu K."/>
            <person name="Ikuta T."/>
            <person name="Ito M."/>
            <person name="Matsui Y."/>
            <person name="Miyazaki M."/>
            <person name="Murata K."/>
            <person name="Saito Y."/>
            <person name="Sakai S."/>
            <person name="Song C."/>
            <person name="Tasumi E."/>
            <person name="Yamanaka Y."/>
            <person name="Yamaguchi T."/>
            <person name="Kamagata Y."/>
            <person name="Tamaki H."/>
            <person name="Takai K."/>
        </authorList>
    </citation>
    <scope>NUCLEOTIDE SEQUENCE [LARGE SCALE GENOMIC DNA]</scope>
    <source>
        <strain evidence="2 3">MK-D1</strain>
    </source>
</reference>
<keyword evidence="3" id="KW-1185">Reference proteome</keyword>
<dbReference type="AlphaFoldDB" id="A0A5B9DD77"/>
<sequence>MKVLITGATGFIGGDLVKENINKGNIVKVLVLKDDPGENLLREKGVEIVIGDIANYSDVEKACEGVDVIFHCAGIVTDFAPYQLYVDVNVIGMENICKAAVKVQVKRLVYMSTNDVFGPIEDVVIDETFPLKKWGEPYPDTKIEAEEIAWKYYRENKLPVTMVYGCWVFGIGDKTFVPLVADSIVKKELIFWRKNVHVWPNYIENLVDLLMLISEDERAIGNGYLVHDGEMVTFQDFCKQIAETLGVKPIKTHIPYLLAKMAGWILEKWWRVTKKKTRPLLTTYTVTNLGSRLNFSIEKAERELGWVPKIPFKDGMEKTMIWLKTLDLETLKEK</sequence>
<dbReference type="Gene3D" id="3.40.50.720">
    <property type="entry name" value="NAD(P)-binding Rossmann-like Domain"/>
    <property type="match status" value="1"/>
</dbReference>
<dbReference type="GeneID" id="41330518"/>
<evidence type="ECO:0000313" key="3">
    <source>
        <dbReference type="Proteomes" id="UP000321408"/>
    </source>
</evidence>
<protein>
    <submittedName>
        <fullName evidence="2">NAD-dependent epimerase/dehydratase family protein</fullName>
    </submittedName>
</protein>
<feature type="domain" description="3-beta hydroxysteroid dehydrogenase/isomerase" evidence="1">
    <location>
        <begin position="4"/>
        <end position="251"/>
    </location>
</feature>
<dbReference type="RefSeq" id="WP_147663638.1">
    <property type="nucleotide sequence ID" value="NZ_CP042905.2"/>
</dbReference>
<proteinExistence type="predicted"/>
<reference evidence="2 3" key="2">
    <citation type="journal article" date="2024" name="Int. J. Syst. Evol. Microbiol.">
        <title>Promethearchaeum syntrophicum gen. nov., sp. nov., an anaerobic, obligately syntrophic archaeon, the first isolate of the lineage 'Asgard' archaea, and proposal of the new archaeal phylum Promethearchaeota phyl. nov. and kingdom Promethearchaeati regn. nov.</title>
        <authorList>
            <person name="Imachi H."/>
            <person name="Nobu M.K."/>
            <person name="Kato S."/>
            <person name="Takaki Y."/>
            <person name="Miyazaki M."/>
            <person name="Miyata M."/>
            <person name="Ogawara M."/>
            <person name="Saito Y."/>
            <person name="Sakai S."/>
            <person name="Tahara Y.O."/>
            <person name="Takano Y."/>
            <person name="Tasumi E."/>
            <person name="Uematsu K."/>
            <person name="Yoshimura T."/>
            <person name="Itoh T."/>
            <person name="Ohkuma M."/>
            <person name="Takai K."/>
        </authorList>
    </citation>
    <scope>NUCLEOTIDE SEQUENCE [LARGE SCALE GENOMIC DNA]</scope>
    <source>
        <strain evidence="2 3">MK-D1</strain>
    </source>
</reference>
<dbReference type="InterPro" id="IPR002225">
    <property type="entry name" value="3Beta_OHSteriod_DH/Estase"/>
</dbReference>
<evidence type="ECO:0000259" key="1">
    <source>
        <dbReference type="Pfam" id="PF01073"/>
    </source>
</evidence>
<dbReference type="KEGG" id="psyt:DSAG12_02533"/>
<accession>A0A5B9DD77</accession>